<evidence type="ECO:0000259" key="1">
    <source>
        <dbReference type="PROSITE" id="PS51674"/>
    </source>
</evidence>
<dbReference type="Proteomes" id="UP001596413">
    <property type="component" value="Unassembled WGS sequence"/>
</dbReference>
<comment type="caution">
    <text evidence="2">The sequence shown here is derived from an EMBL/GenBank/DDBJ whole genome shotgun (WGS) entry which is preliminary data.</text>
</comment>
<name>A0ABW2GDL9_9ACTN</name>
<keyword evidence="3" id="KW-1185">Reference proteome</keyword>
<sequence length="99" mass="10669">MPTSPYRPSRVDLAPGEHTDWQTSAACTGLPPSAVFARTEREALPALRACERCPVRARCEEVVAPAENWFDGVSGGRLWRNGRPVQPSSATHAALEVAA</sequence>
<protein>
    <submittedName>
        <fullName evidence="2">WhiB family transcriptional regulator</fullName>
    </submittedName>
</protein>
<organism evidence="2 3">
    <name type="scientific">Streptomyces polyrhachis</name>
    <dbReference type="NCBI Taxonomy" id="1282885"/>
    <lineage>
        <taxon>Bacteria</taxon>
        <taxon>Bacillati</taxon>
        <taxon>Actinomycetota</taxon>
        <taxon>Actinomycetes</taxon>
        <taxon>Kitasatosporales</taxon>
        <taxon>Streptomycetaceae</taxon>
        <taxon>Streptomyces</taxon>
    </lineage>
</organism>
<evidence type="ECO:0000313" key="3">
    <source>
        <dbReference type="Proteomes" id="UP001596413"/>
    </source>
</evidence>
<feature type="domain" description="4Fe-4S Wbl-type" evidence="1">
    <location>
        <begin position="26"/>
        <end position="84"/>
    </location>
</feature>
<gene>
    <name evidence="2" type="ORF">ACFQLX_02735</name>
</gene>
<dbReference type="InterPro" id="IPR034768">
    <property type="entry name" value="4FE4S_WBL"/>
</dbReference>
<reference evidence="3" key="1">
    <citation type="journal article" date="2019" name="Int. J. Syst. Evol. Microbiol.">
        <title>The Global Catalogue of Microorganisms (GCM) 10K type strain sequencing project: providing services to taxonomists for standard genome sequencing and annotation.</title>
        <authorList>
            <consortium name="The Broad Institute Genomics Platform"/>
            <consortium name="The Broad Institute Genome Sequencing Center for Infectious Disease"/>
            <person name="Wu L."/>
            <person name="Ma J."/>
        </authorList>
    </citation>
    <scope>NUCLEOTIDE SEQUENCE [LARGE SCALE GENOMIC DNA]</scope>
    <source>
        <strain evidence="3">CGMCC 1.13681</strain>
    </source>
</reference>
<evidence type="ECO:0000313" key="2">
    <source>
        <dbReference type="EMBL" id="MFC7217094.1"/>
    </source>
</evidence>
<dbReference type="EMBL" id="JBHSZO010000003">
    <property type="protein sequence ID" value="MFC7217094.1"/>
    <property type="molecule type" value="Genomic_DNA"/>
</dbReference>
<dbReference type="Pfam" id="PF02467">
    <property type="entry name" value="Whib"/>
    <property type="match status" value="1"/>
</dbReference>
<accession>A0ABW2GDL9</accession>
<dbReference type="RefSeq" id="WP_386411501.1">
    <property type="nucleotide sequence ID" value="NZ_JBHSZO010000003.1"/>
</dbReference>
<proteinExistence type="predicted"/>
<dbReference type="PROSITE" id="PS51674">
    <property type="entry name" value="4FE4S_WBL"/>
    <property type="match status" value="1"/>
</dbReference>